<accession>A0A920CAB7</accession>
<name>A0A920CAB7_9BACL</name>
<evidence type="ECO:0000313" key="2">
    <source>
        <dbReference type="Proteomes" id="UP000679779"/>
    </source>
</evidence>
<dbReference type="SUPFAM" id="SSF46785">
    <property type="entry name" value="Winged helix' DNA-binding domain"/>
    <property type="match status" value="1"/>
</dbReference>
<dbReference type="Gene3D" id="1.10.10.10">
    <property type="entry name" value="Winged helix-like DNA-binding domain superfamily/Winged helix DNA-binding domain"/>
    <property type="match status" value="1"/>
</dbReference>
<reference evidence="1" key="1">
    <citation type="submission" date="2021-03" db="EMBL/GenBank/DDBJ databases">
        <title>Antimicrobial resistance genes in bacteria isolated from Japanese honey, and their potential for conferring macrolide and lincosamide resistance in the American foulbrood pathogen Paenibacillus larvae.</title>
        <authorList>
            <person name="Okamoto M."/>
            <person name="Kumagai M."/>
            <person name="Kanamori H."/>
            <person name="Takamatsu D."/>
        </authorList>
    </citation>
    <scope>NUCLEOTIDE SEQUENCE</scope>
    <source>
        <strain evidence="1">J2TS6</strain>
    </source>
</reference>
<dbReference type="AlphaFoldDB" id="A0A920CAB7"/>
<dbReference type="InterPro" id="IPR036390">
    <property type="entry name" value="WH_DNA-bd_sf"/>
</dbReference>
<organism evidence="1 2">
    <name type="scientific">Paenibacillus albilobatus</name>
    <dbReference type="NCBI Taxonomy" id="2716884"/>
    <lineage>
        <taxon>Bacteria</taxon>
        <taxon>Bacillati</taxon>
        <taxon>Bacillota</taxon>
        <taxon>Bacilli</taxon>
        <taxon>Bacillales</taxon>
        <taxon>Paenibacillaceae</taxon>
        <taxon>Paenibacillus</taxon>
    </lineage>
</organism>
<comment type="caution">
    <text evidence="1">The sequence shown here is derived from an EMBL/GenBank/DDBJ whole genome shotgun (WGS) entry which is preliminary data.</text>
</comment>
<dbReference type="InterPro" id="IPR036388">
    <property type="entry name" value="WH-like_DNA-bd_sf"/>
</dbReference>
<dbReference type="RefSeq" id="WP_160038262.1">
    <property type="nucleotide sequence ID" value="NZ_BORQ01000001.1"/>
</dbReference>
<proteinExistence type="predicted"/>
<sequence length="145" mass="16980">MANETSYGFGWYLKETDQAMTRYMDQNLQQIGLTRFHWQIMNRINLSGFAVKEKLYARNYLGLEELNEVIDSLVRRGWVRIVKQTELDETKLLFTDAGENMFPEVAAKVKEAGEQMFAPITKEEYETTVNILSRLIDHMNAKDFE</sequence>
<protein>
    <recommendedName>
        <fullName evidence="3">MarR family transcriptional regulator</fullName>
    </recommendedName>
</protein>
<evidence type="ECO:0008006" key="3">
    <source>
        <dbReference type="Google" id="ProtNLM"/>
    </source>
</evidence>
<dbReference type="EMBL" id="BORQ01000001">
    <property type="protein sequence ID" value="GIO29307.1"/>
    <property type="molecule type" value="Genomic_DNA"/>
</dbReference>
<keyword evidence="2" id="KW-1185">Reference proteome</keyword>
<dbReference type="Proteomes" id="UP000679779">
    <property type="component" value="Unassembled WGS sequence"/>
</dbReference>
<evidence type="ECO:0000313" key="1">
    <source>
        <dbReference type="EMBL" id="GIO29307.1"/>
    </source>
</evidence>
<gene>
    <name evidence="1" type="ORF">J2TS6_04480</name>
</gene>